<feature type="domain" description="Glutamyl-tRNA reductase N-terminal" evidence="18">
    <location>
        <begin position="7"/>
        <end position="154"/>
    </location>
</feature>
<comment type="similarity">
    <text evidence="2 9 14">Belongs to the glutamyl-tRNA reductase family.</text>
</comment>
<comment type="miscellaneous">
    <text evidence="9">During catalysis, the active site Cys acts as a nucleophile attacking the alpha-carbonyl group of tRNA-bound glutamate with the formation of a thioester intermediate between enzyme and glutamate, and the concomitant release of tRNA(Glu). The thioester intermediate is finally reduced by direct hydride transfer from NADPH, to form the product GSA.</text>
</comment>
<sequence>MAEIFVIGLSHRSSPVELREKLAVPSGELPKHVKELAERAHLAEAVMISTCNRVEVYGVAADSTGARRAREVLAARMPEGALDPHLYERSGAEAVRHAFRVASSLDSMVVGEPQILGQFKEAYAAATEAGVIGGLLDRCFAKAFAVAKRVRTETGIASGSVSVSSIATDLAKKIFGDLSGKRVLLIGAGKMGESAAKHLRKQGAKLFVLNRSRERALELAKACDGEPRSLSELPGELALADVAIASTSSDRFVVTTDLMKEVVRARKYRPLFLIDIAVPRNVDPRVGDMENVFVYDVDDLQKVAQENLTARKREAEAAERIVDVEARTFEEWRKQLDLKPIIVGMRRHVREVLAAELERTMPRLSGDAARDRAALEKMLDAATNKLLHQPLTELKKAAEAGDGQVLAVVRRLFPVEEAAAEGASVSRIAPALPSEPPPANVAAKKSGT</sequence>
<feature type="binding site" evidence="9 11">
    <location>
        <position position="118"/>
    </location>
    <ligand>
        <name>substrate</name>
    </ligand>
</feature>
<dbReference type="Proteomes" id="UP000034883">
    <property type="component" value="Chromosome"/>
</dbReference>
<feature type="binding site" evidence="9 11">
    <location>
        <begin position="50"/>
        <end position="53"/>
    </location>
    <ligand>
        <name>substrate</name>
    </ligand>
</feature>
<feature type="domain" description="Quinate/shikimate 5-dehydrogenase/glutamyl-tRNA reductase" evidence="17">
    <location>
        <begin position="169"/>
        <end position="303"/>
    </location>
</feature>
<evidence type="ECO:0000259" key="16">
    <source>
        <dbReference type="Pfam" id="PF00745"/>
    </source>
</evidence>
<evidence type="ECO:0000256" key="14">
    <source>
        <dbReference type="RuleBase" id="RU000584"/>
    </source>
</evidence>
<evidence type="ECO:0000256" key="7">
    <source>
        <dbReference type="ARBA" id="ARBA00047464"/>
    </source>
</evidence>
<dbReference type="AlphaFoldDB" id="A0A0F6W6W6"/>
<evidence type="ECO:0000259" key="18">
    <source>
        <dbReference type="Pfam" id="PF05201"/>
    </source>
</evidence>
<dbReference type="GO" id="GO:0050661">
    <property type="term" value="F:NADP binding"/>
    <property type="evidence" value="ECO:0007669"/>
    <property type="project" value="InterPro"/>
</dbReference>
<proteinExistence type="inferred from homology"/>
<dbReference type="HAMAP" id="MF_00087">
    <property type="entry name" value="Glu_tRNA_reductase"/>
    <property type="match status" value="1"/>
</dbReference>
<dbReference type="Pfam" id="PF00745">
    <property type="entry name" value="GlutR_dimer"/>
    <property type="match status" value="1"/>
</dbReference>
<evidence type="ECO:0000256" key="9">
    <source>
        <dbReference type="HAMAP-Rule" id="MF_00087"/>
    </source>
</evidence>
<dbReference type="Gene3D" id="3.40.50.720">
    <property type="entry name" value="NAD(P)-binding Rossmann-like Domain"/>
    <property type="match status" value="1"/>
</dbReference>
<reference evidence="19 20" key="1">
    <citation type="submission" date="2015-03" db="EMBL/GenBank/DDBJ databases">
        <title>Genome assembly of Sandaracinus amylolyticus DSM 53668.</title>
        <authorList>
            <person name="Sharma G."/>
            <person name="Subramanian S."/>
        </authorList>
    </citation>
    <scope>NUCLEOTIDE SEQUENCE [LARGE SCALE GENOMIC DNA]</scope>
    <source>
        <strain evidence="19 20">DSM 53668</strain>
    </source>
</reference>
<feature type="region of interest" description="Disordered" evidence="15">
    <location>
        <begin position="421"/>
        <end position="448"/>
    </location>
</feature>
<dbReference type="InterPro" id="IPR036343">
    <property type="entry name" value="GluRdtase_N_sf"/>
</dbReference>
<comment type="subunit">
    <text evidence="9">Homodimer.</text>
</comment>
<dbReference type="SUPFAM" id="SSF69742">
    <property type="entry name" value="Glutamyl tRNA-reductase catalytic, N-terminal domain"/>
    <property type="match status" value="1"/>
</dbReference>
<comment type="domain">
    <text evidence="9">Possesses an unusual extended V-shaped dimeric structure with each monomer consisting of three distinct domains arranged along a curved 'spinal' alpha-helix. The N-terminal catalytic domain specifically recognizes the glutamate moiety of the substrate. The second domain is the NADPH-binding domain, and the third C-terminal domain is responsible for dimerization.</text>
</comment>
<evidence type="ECO:0000256" key="2">
    <source>
        <dbReference type="ARBA" id="ARBA00005916"/>
    </source>
</evidence>
<evidence type="ECO:0000256" key="3">
    <source>
        <dbReference type="ARBA" id="ARBA00012970"/>
    </source>
</evidence>
<dbReference type="GO" id="GO:0019353">
    <property type="term" value="P:protoporphyrinogen IX biosynthetic process from glutamate"/>
    <property type="evidence" value="ECO:0007669"/>
    <property type="project" value="TreeGrafter"/>
</dbReference>
<feature type="active site" description="Nucleophile" evidence="9 10">
    <location>
        <position position="51"/>
    </location>
</feature>
<dbReference type="PANTHER" id="PTHR43013:SF1">
    <property type="entry name" value="GLUTAMYL-TRNA REDUCTASE"/>
    <property type="match status" value="1"/>
</dbReference>
<keyword evidence="5 9" id="KW-0560">Oxidoreductase</keyword>
<evidence type="ECO:0000256" key="11">
    <source>
        <dbReference type="PIRSR" id="PIRSR000445-2"/>
    </source>
</evidence>
<feature type="binding site" evidence="9 12">
    <location>
        <begin position="187"/>
        <end position="192"/>
    </location>
    <ligand>
        <name>NADP(+)</name>
        <dbReference type="ChEBI" id="CHEBI:58349"/>
    </ligand>
</feature>
<feature type="domain" description="Tetrapyrrole biosynthesis glutamyl-tRNA reductase dimerisation" evidence="16">
    <location>
        <begin position="317"/>
        <end position="413"/>
    </location>
</feature>
<dbReference type="GO" id="GO:0008883">
    <property type="term" value="F:glutamyl-tRNA reductase activity"/>
    <property type="evidence" value="ECO:0007669"/>
    <property type="project" value="UniProtKB-UniRule"/>
</dbReference>
<comment type="function">
    <text evidence="9">Catalyzes the NADPH-dependent reduction of glutamyl-tRNA(Glu) to glutamate 1-semialdehyde (GSA).</text>
</comment>
<evidence type="ECO:0000256" key="10">
    <source>
        <dbReference type="PIRSR" id="PIRSR000445-1"/>
    </source>
</evidence>
<dbReference type="KEGG" id="samy:DB32_006180"/>
<protein>
    <recommendedName>
        <fullName evidence="8 9">Glutamyl-tRNA reductase</fullName>
        <shortName evidence="9">GluTR</shortName>
        <ecNumber evidence="3 9">1.2.1.70</ecNumber>
    </recommendedName>
</protein>
<dbReference type="PIRSF" id="PIRSF000445">
    <property type="entry name" value="4pyrrol_synth_GluRdtase"/>
    <property type="match status" value="1"/>
</dbReference>
<feature type="binding site" evidence="9 11">
    <location>
        <position position="107"/>
    </location>
    <ligand>
        <name>substrate</name>
    </ligand>
</feature>
<dbReference type="UniPathway" id="UPA00251">
    <property type="reaction ID" value="UER00316"/>
</dbReference>
<comment type="pathway">
    <text evidence="1 9 14">Porphyrin-containing compound metabolism; protoporphyrin-IX biosynthesis; 5-aminolevulinate from L-glutamyl-tRNA(Glu): step 1/2.</text>
</comment>
<dbReference type="SUPFAM" id="SSF69075">
    <property type="entry name" value="Glutamyl tRNA-reductase dimerization domain"/>
    <property type="match status" value="1"/>
</dbReference>
<evidence type="ECO:0000256" key="1">
    <source>
        <dbReference type="ARBA" id="ARBA00005059"/>
    </source>
</evidence>
<dbReference type="InterPro" id="IPR018214">
    <property type="entry name" value="GluRdtase_CS"/>
</dbReference>
<dbReference type="InterPro" id="IPR006151">
    <property type="entry name" value="Shikm_DH/Glu-tRNA_Rdtase"/>
</dbReference>
<dbReference type="PANTHER" id="PTHR43013">
    <property type="entry name" value="GLUTAMYL-TRNA REDUCTASE"/>
    <property type="match status" value="1"/>
</dbReference>
<dbReference type="InterPro" id="IPR015896">
    <property type="entry name" value="4pyrrol_synth_GluRdtase_dimer"/>
</dbReference>
<evidence type="ECO:0000256" key="13">
    <source>
        <dbReference type="PIRSR" id="PIRSR000445-4"/>
    </source>
</evidence>
<dbReference type="STRING" id="927083.DB32_006180"/>
<accession>A0A0F6W6W6</accession>
<dbReference type="InterPro" id="IPR015895">
    <property type="entry name" value="4pyrrol_synth_GluRdtase_N"/>
</dbReference>
<dbReference type="Pfam" id="PF01488">
    <property type="entry name" value="Shikimate_DH"/>
    <property type="match status" value="1"/>
</dbReference>
<keyword evidence="4 9" id="KW-0521">NADP</keyword>
<name>A0A0F6W6W6_9BACT</name>
<dbReference type="OrthoDB" id="110209at2"/>
<evidence type="ECO:0000313" key="19">
    <source>
        <dbReference type="EMBL" id="AKF09031.1"/>
    </source>
</evidence>
<dbReference type="PROSITE" id="PS00747">
    <property type="entry name" value="GLUTR"/>
    <property type="match status" value="1"/>
</dbReference>
<dbReference type="FunFam" id="3.30.460.30:FF:000001">
    <property type="entry name" value="Glutamyl-tRNA reductase"/>
    <property type="match status" value="1"/>
</dbReference>
<dbReference type="InterPro" id="IPR036291">
    <property type="entry name" value="NAD(P)-bd_dom_sf"/>
</dbReference>
<dbReference type="Pfam" id="PF05201">
    <property type="entry name" value="GlutR_N"/>
    <property type="match status" value="1"/>
</dbReference>
<evidence type="ECO:0000256" key="15">
    <source>
        <dbReference type="SAM" id="MobiDB-lite"/>
    </source>
</evidence>
<dbReference type="InterPro" id="IPR000343">
    <property type="entry name" value="4pyrrol_synth_GluRdtase"/>
</dbReference>
<dbReference type="EMBL" id="CP011125">
    <property type="protein sequence ID" value="AKF09031.1"/>
    <property type="molecule type" value="Genomic_DNA"/>
</dbReference>
<dbReference type="InterPro" id="IPR036453">
    <property type="entry name" value="GluRdtase_dimer_dom_sf"/>
</dbReference>
<feature type="binding site" evidence="9 11">
    <location>
        <begin position="112"/>
        <end position="114"/>
    </location>
    <ligand>
        <name>substrate</name>
    </ligand>
</feature>
<keyword evidence="6 9" id="KW-0627">Porphyrin biosynthesis</keyword>
<evidence type="ECO:0000256" key="8">
    <source>
        <dbReference type="ARBA" id="ARBA00068659"/>
    </source>
</evidence>
<dbReference type="CDD" id="cd05213">
    <property type="entry name" value="NAD_bind_Glutamyl_tRNA_reduct"/>
    <property type="match status" value="1"/>
</dbReference>
<dbReference type="SUPFAM" id="SSF51735">
    <property type="entry name" value="NAD(P)-binding Rossmann-fold domains"/>
    <property type="match status" value="1"/>
</dbReference>
<dbReference type="FunFam" id="3.40.50.720:FF:000031">
    <property type="entry name" value="Glutamyl-tRNA reductase"/>
    <property type="match status" value="1"/>
</dbReference>
<dbReference type="NCBIfam" id="TIGR01035">
    <property type="entry name" value="hemA"/>
    <property type="match status" value="1"/>
</dbReference>
<evidence type="ECO:0000256" key="6">
    <source>
        <dbReference type="ARBA" id="ARBA00023244"/>
    </source>
</evidence>
<evidence type="ECO:0000256" key="5">
    <source>
        <dbReference type="ARBA" id="ARBA00023002"/>
    </source>
</evidence>
<feature type="site" description="Important for activity" evidence="9 13">
    <location>
        <position position="97"/>
    </location>
</feature>
<evidence type="ECO:0000256" key="4">
    <source>
        <dbReference type="ARBA" id="ARBA00022857"/>
    </source>
</evidence>
<dbReference type="RefSeq" id="WP_053236121.1">
    <property type="nucleotide sequence ID" value="NZ_CP011125.1"/>
</dbReference>
<evidence type="ECO:0000259" key="17">
    <source>
        <dbReference type="Pfam" id="PF01488"/>
    </source>
</evidence>
<evidence type="ECO:0000313" key="20">
    <source>
        <dbReference type="Proteomes" id="UP000034883"/>
    </source>
</evidence>
<organism evidence="19 20">
    <name type="scientific">Sandaracinus amylolyticus</name>
    <dbReference type="NCBI Taxonomy" id="927083"/>
    <lineage>
        <taxon>Bacteria</taxon>
        <taxon>Pseudomonadati</taxon>
        <taxon>Myxococcota</taxon>
        <taxon>Polyangia</taxon>
        <taxon>Polyangiales</taxon>
        <taxon>Sandaracinaceae</taxon>
        <taxon>Sandaracinus</taxon>
    </lineage>
</organism>
<dbReference type="Gene3D" id="3.30.460.30">
    <property type="entry name" value="Glutamyl-tRNA reductase, N-terminal domain"/>
    <property type="match status" value="1"/>
</dbReference>
<keyword evidence="20" id="KW-1185">Reference proteome</keyword>
<comment type="catalytic activity">
    <reaction evidence="7 9 14">
        <text>(S)-4-amino-5-oxopentanoate + tRNA(Glu) + NADP(+) = L-glutamyl-tRNA(Glu) + NADPH + H(+)</text>
        <dbReference type="Rhea" id="RHEA:12344"/>
        <dbReference type="Rhea" id="RHEA-COMP:9663"/>
        <dbReference type="Rhea" id="RHEA-COMP:9680"/>
        <dbReference type="ChEBI" id="CHEBI:15378"/>
        <dbReference type="ChEBI" id="CHEBI:57501"/>
        <dbReference type="ChEBI" id="CHEBI:57783"/>
        <dbReference type="ChEBI" id="CHEBI:58349"/>
        <dbReference type="ChEBI" id="CHEBI:78442"/>
        <dbReference type="ChEBI" id="CHEBI:78520"/>
        <dbReference type="EC" id="1.2.1.70"/>
    </reaction>
</comment>
<dbReference type="EC" id="1.2.1.70" evidence="3 9"/>
<evidence type="ECO:0000256" key="12">
    <source>
        <dbReference type="PIRSR" id="PIRSR000445-3"/>
    </source>
</evidence>
<gene>
    <name evidence="9" type="primary">hemA</name>
    <name evidence="19" type="ORF">DB32_006180</name>
</gene>